<evidence type="ECO:0000256" key="6">
    <source>
        <dbReference type="SAM" id="Phobius"/>
    </source>
</evidence>
<feature type="transmembrane region" description="Helical" evidence="6">
    <location>
        <begin position="512"/>
        <end position="531"/>
    </location>
</feature>
<proteinExistence type="predicted"/>
<evidence type="ECO:0000313" key="7">
    <source>
        <dbReference type="EMBL" id="CAB4252513.1"/>
    </source>
</evidence>
<feature type="transmembrane region" description="Helical" evidence="6">
    <location>
        <begin position="72"/>
        <end position="93"/>
    </location>
</feature>
<dbReference type="GeneID" id="64855642"/>
<comment type="caution">
    <text evidence="7">The sequence shown here is derived from an EMBL/GenBank/DDBJ whole genome shotgun (WGS) entry which is preliminary data.</text>
</comment>
<dbReference type="PANTHER" id="PTHR31274">
    <property type="entry name" value="PROTEIN ECM3"/>
    <property type="match status" value="1"/>
</dbReference>
<dbReference type="RefSeq" id="XP_041404551.1">
    <property type="nucleotide sequence ID" value="XM_041548617.1"/>
</dbReference>
<dbReference type="InterPro" id="IPR040254">
    <property type="entry name" value="Ecm3-like"/>
</dbReference>
<dbReference type="PANTHER" id="PTHR31274:SF3">
    <property type="entry name" value="PROTEIN ECM3"/>
    <property type="match status" value="1"/>
</dbReference>
<evidence type="ECO:0000313" key="8">
    <source>
        <dbReference type="Proteomes" id="UP000644660"/>
    </source>
</evidence>
<keyword evidence="3 6" id="KW-1133">Transmembrane helix</keyword>
<keyword evidence="4 6" id="KW-0472">Membrane</keyword>
<evidence type="ECO:0000256" key="5">
    <source>
        <dbReference type="SAM" id="MobiDB-lite"/>
    </source>
</evidence>
<dbReference type="GO" id="GO:0016020">
    <property type="term" value="C:membrane"/>
    <property type="evidence" value="ECO:0007669"/>
    <property type="project" value="UniProtKB-SubCell"/>
</dbReference>
<reference evidence="7 8" key="1">
    <citation type="submission" date="2020-05" db="EMBL/GenBank/DDBJ databases">
        <authorList>
            <person name="Casaregola S."/>
            <person name="Devillers H."/>
            <person name="Grondin C."/>
        </authorList>
    </citation>
    <scope>NUCLEOTIDE SEQUENCE [LARGE SCALE GENOMIC DNA]</scope>
    <source>
        <strain evidence="7 8">CLIB 1767</strain>
    </source>
</reference>
<evidence type="ECO:0008006" key="9">
    <source>
        <dbReference type="Google" id="ProtNLM"/>
    </source>
</evidence>
<feature type="region of interest" description="Disordered" evidence="5">
    <location>
        <begin position="184"/>
        <end position="221"/>
    </location>
</feature>
<name>A0A8H2VC38_9SACH</name>
<keyword evidence="2 6" id="KW-0812">Transmembrane</keyword>
<feature type="transmembrane region" description="Helical" evidence="6">
    <location>
        <begin position="480"/>
        <end position="500"/>
    </location>
</feature>
<protein>
    <recommendedName>
        <fullName evidence="9">Protein ECM3</fullName>
    </recommendedName>
</protein>
<evidence type="ECO:0000256" key="1">
    <source>
        <dbReference type="ARBA" id="ARBA00004141"/>
    </source>
</evidence>
<feature type="transmembrane region" description="Helical" evidence="6">
    <location>
        <begin position="137"/>
        <end position="159"/>
    </location>
</feature>
<keyword evidence="8" id="KW-1185">Reference proteome</keyword>
<feature type="compositionally biased region" description="Polar residues" evidence="5">
    <location>
        <begin position="184"/>
        <end position="199"/>
    </location>
</feature>
<feature type="transmembrane region" description="Helical" evidence="6">
    <location>
        <begin position="16"/>
        <end position="34"/>
    </location>
</feature>
<feature type="transmembrane region" description="Helical" evidence="6">
    <location>
        <begin position="551"/>
        <end position="571"/>
    </location>
</feature>
<dbReference type="InterPro" id="IPR004776">
    <property type="entry name" value="Mem_transp_PIN-like"/>
</dbReference>
<evidence type="ECO:0000256" key="2">
    <source>
        <dbReference type="ARBA" id="ARBA00022692"/>
    </source>
</evidence>
<dbReference type="OrthoDB" id="435607at2759"/>
<accession>A0A8H2VC38</accession>
<gene>
    <name evidence="7" type="ORF">KABA2_01S15356</name>
</gene>
<dbReference type="AlphaFoldDB" id="A0A8H2VC38"/>
<dbReference type="EMBL" id="CAEFZW010000001">
    <property type="protein sequence ID" value="CAB4252513.1"/>
    <property type="molecule type" value="Genomic_DNA"/>
</dbReference>
<feature type="transmembrane region" description="Helical" evidence="6">
    <location>
        <begin position="423"/>
        <end position="451"/>
    </location>
</feature>
<evidence type="ECO:0000256" key="3">
    <source>
        <dbReference type="ARBA" id="ARBA00022989"/>
    </source>
</evidence>
<sequence length="618" mass="67741">MTITLGEAIWASVKPIIKIYLIIATGIALSRLALLSVETTRAISDLVLAVLLPCLAFNKIVGSLEVRDAKTVGIVAISAVLVYATGLGAAFIVRSLLPCPPEWKGGILAGGMFPNISDLPIAYLQTMDTFVFTEEEGARGVACAIIFLATFLLCVFNLGGFRLIEHDFRYADMESQSITPSLDISPSYNKDYHQQQQNARESDRSSLVSVPELEEESQESMYTLDSQMASLAPTHTRSSMAPTAISSLPSVSTFSSMTQSSVQAYGDGSDYNNDDRSSNMSNCPSCMAAASHTSSLLSSSSALRNRADSINTLHSVRSIDQRTTMPIQGLPDMIHEYSNVDQFGKERHASFASGFSMSTLYSDGSGYSIDEKTGKKLPIMDRIRSSRLTRMVTSDATVNKHDIDVSGDTVLPHIIMKIPGSHLLMFFLTNCLRPCSVAVFAGLFIAFMPWLKALFVTSNHTPFVGLAPDKQPVLSFVMDYTGYLGAASVPFGLLLLGATLGRLEISSLYPGFWKTATLLVFLKLCVMPIFGVLWCDRLVKAGWCTWEDDKMLLFVISMTWGLPTMTTLIYFTASYTPPDAEDHVQIDCTSFFIVLQYPLLIISLPFLVTYMLMVQLKV</sequence>
<organism evidence="7 8">
    <name type="scientific">Maudiozyma barnettii</name>
    <dbReference type="NCBI Taxonomy" id="61262"/>
    <lineage>
        <taxon>Eukaryota</taxon>
        <taxon>Fungi</taxon>
        <taxon>Dikarya</taxon>
        <taxon>Ascomycota</taxon>
        <taxon>Saccharomycotina</taxon>
        <taxon>Saccharomycetes</taxon>
        <taxon>Saccharomycetales</taxon>
        <taxon>Saccharomycetaceae</taxon>
        <taxon>Maudiozyma</taxon>
    </lineage>
</organism>
<dbReference type="GO" id="GO:0055085">
    <property type="term" value="P:transmembrane transport"/>
    <property type="evidence" value="ECO:0007669"/>
    <property type="project" value="InterPro"/>
</dbReference>
<feature type="transmembrane region" description="Helical" evidence="6">
    <location>
        <begin position="46"/>
        <end position="66"/>
    </location>
</feature>
<evidence type="ECO:0000256" key="4">
    <source>
        <dbReference type="ARBA" id="ARBA00023136"/>
    </source>
</evidence>
<feature type="transmembrane region" description="Helical" evidence="6">
    <location>
        <begin position="591"/>
        <end position="613"/>
    </location>
</feature>
<dbReference type="Pfam" id="PF03547">
    <property type="entry name" value="Mem_trans"/>
    <property type="match status" value="1"/>
</dbReference>
<comment type="subcellular location">
    <subcellularLocation>
        <location evidence="1">Membrane</location>
        <topology evidence="1">Multi-pass membrane protein</topology>
    </subcellularLocation>
</comment>
<dbReference type="Proteomes" id="UP000644660">
    <property type="component" value="Unassembled WGS sequence"/>
</dbReference>